<evidence type="ECO:0000256" key="2">
    <source>
        <dbReference type="SAM" id="Phobius"/>
    </source>
</evidence>
<organism evidence="3 4">
    <name type="scientific">Gimesia fumaroli</name>
    <dbReference type="NCBI Taxonomy" id="2527976"/>
    <lineage>
        <taxon>Bacteria</taxon>
        <taxon>Pseudomonadati</taxon>
        <taxon>Planctomycetota</taxon>
        <taxon>Planctomycetia</taxon>
        <taxon>Planctomycetales</taxon>
        <taxon>Planctomycetaceae</taxon>
        <taxon>Gimesia</taxon>
    </lineage>
</organism>
<feature type="transmembrane region" description="Helical" evidence="2">
    <location>
        <begin position="12"/>
        <end position="30"/>
    </location>
</feature>
<feature type="region of interest" description="Disordered" evidence="1">
    <location>
        <begin position="39"/>
        <end position="61"/>
    </location>
</feature>
<accession>A0A518IIF7</accession>
<dbReference type="OrthoDB" id="212511at2"/>
<keyword evidence="2" id="KW-0472">Membrane</keyword>
<dbReference type="EMBL" id="CP037452">
    <property type="protein sequence ID" value="QDV52882.1"/>
    <property type="molecule type" value="Genomic_DNA"/>
</dbReference>
<name>A0A518IIF7_9PLAN</name>
<evidence type="ECO:0000313" key="3">
    <source>
        <dbReference type="EMBL" id="QDV52882.1"/>
    </source>
</evidence>
<reference evidence="3 4" key="1">
    <citation type="submission" date="2019-03" db="EMBL/GenBank/DDBJ databases">
        <title>Deep-cultivation of Planctomycetes and their phenomic and genomic characterization uncovers novel biology.</title>
        <authorList>
            <person name="Wiegand S."/>
            <person name="Jogler M."/>
            <person name="Boedeker C."/>
            <person name="Pinto D."/>
            <person name="Vollmers J."/>
            <person name="Rivas-Marin E."/>
            <person name="Kohn T."/>
            <person name="Peeters S.H."/>
            <person name="Heuer A."/>
            <person name="Rast P."/>
            <person name="Oberbeckmann S."/>
            <person name="Bunk B."/>
            <person name="Jeske O."/>
            <person name="Meyerdierks A."/>
            <person name="Storesund J.E."/>
            <person name="Kallscheuer N."/>
            <person name="Luecker S."/>
            <person name="Lage O.M."/>
            <person name="Pohl T."/>
            <person name="Merkel B.J."/>
            <person name="Hornburger P."/>
            <person name="Mueller R.-W."/>
            <person name="Bruemmer F."/>
            <person name="Labrenz M."/>
            <person name="Spormann A.M."/>
            <person name="Op den Camp H."/>
            <person name="Overmann J."/>
            <person name="Amann R."/>
            <person name="Jetten M.S.M."/>
            <person name="Mascher T."/>
            <person name="Medema M.H."/>
            <person name="Devos D.P."/>
            <person name="Kaster A.-K."/>
            <person name="Ovreas L."/>
            <person name="Rohde M."/>
            <person name="Galperin M.Y."/>
            <person name="Jogler C."/>
        </authorList>
    </citation>
    <scope>NUCLEOTIDE SEQUENCE [LARGE SCALE GENOMIC DNA]</scope>
    <source>
        <strain evidence="3 4">Enr17</strain>
    </source>
</reference>
<feature type="compositionally biased region" description="Basic and acidic residues" evidence="1">
    <location>
        <begin position="44"/>
        <end position="60"/>
    </location>
</feature>
<evidence type="ECO:0000256" key="1">
    <source>
        <dbReference type="SAM" id="MobiDB-lite"/>
    </source>
</evidence>
<keyword evidence="4" id="KW-1185">Reference proteome</keyword>
<dbReference type="AlphaFoldDB" id="A0A518IIF7"/>
<evidence type="ECO:0000313" key="4">
    <source>
        <dbReference type="Proteomes" id="UP000318313"/>
    </source>
</evidence>
<keyword evidence="2" id="KW-1133">Transmembrane helix</keyword>
<protein>
    <submittedName>
        <fullName evidence="3">Uncharacterized protein</fullName>
    </submittedName>
</protein>
<gene>
    <name evidence="3" type="ORF">Enr17x_49520</name>
</gene>
<keyword evidence="2" id="KW-0812">Transmembrane</keyword>
<dbReference type="KEGG" id="gfm:Enr17x_49520"/>
<dbReference type="Proteomes" id="UP000318313">
    <property type="component" value="Chromosome"/>
</dbReference>
<dbReference type="RefSeq" id="WP_145312151.1">
    <property type="nucleotide sequence ID" value="NZ_CP037452.1"/>
</dbReference>
<sequence>MSFAPLQHPTTRLYLSVFLGLCFVGLLIAIPSCKKTATSTSQRAKSEEGAAESDSKKSDPDCNSYIDNAMSMLEPGRLGISSSLDSALVLLNQWASKCGNFDDKPPVLTDSQKPFLKKYLNEAQLAKMDLTRFTELDGKFIRDSQLFQGMKNAAIEGQSNDRERVTAAFYYCMENLALIPNEKDVLPLSPYELCILGIGSPEQRAWIYIEVLRQLRIDAVLLRPTKPAPFKLLVGVLLDEDVYLFDPVLGLPIPAKEQPADSVLIQTPASLAAVYESPDILTSFYGEDAKNRFSAEELKAAEVIIMGRSSQWSGRMRQLEDSLSRKQTFVLFRNLDEFKGAPGFISHIQTIGKGILKEATIKVSDFPDAQMDASEAVTGELAKKIKQMKLPFKAPVPFDVNARVEKPGGLFEVKWGPPTRKLLKSRTAQLMGDQRQAIKSFVRTRLEAGFPSDLIVPQETRLIHLMAAQQAAYFLALGQYIQGEEAAASRSFNDYLRLYARVDPNRTLAAMYLMAISDAKAGKLSSAILFVAENDPPAALKPSFPYLEKRWRAIRNKTTKR</sequence>
<proteinExistence type="predicted"/>